<dbReference type="Gene3D" id="2.60.40.1820">
    <property type="match status" value="1"/>
</dbReference>
<dbReference type="AlphaFoldDB" id="A0A251P880"/>
<dbReference type="GO" id="GO:0016020">
    <property type="term" value="C:membrane"/>
    <property type="evidence" value="ECO:0007669"/>
    <property type="project" value="UniProtKB-SubCell"/>
</dbReference>
<organism evidence="7 8">
    <name type="scientific">Prunus persica</name>
    <name type="common">Peach</name>
    <name type="synonym">Amygdalus persica</name>
    <dbReference type="NCBI Taxonomy" id="3760"/>
    <lineage>
        <taxon>Eukaryota</taxon>
        <taxon>Viridiplantae</taxon>
        <taxon>Streptophyta</taxon>
        <taxon>Embryophyta</taxon>
        <taxon>Tracheophyta</taxon>
        <taxon>Spermatophyta</taxon>
        <taxon>Magnoliopsida</taxon>
        <taxon>eudicotyledons</taxon>
        <taxon>Gunneridae</taxon>
        <taxon>Pentapetalae</taxon>
        <taxon>rosids</taxon>
        <taxon>fabids</taxon>
        <taxon>Rosales</taxon>
        <taxon>Rosaceae</taxon>
        <taxon>Amygdaloideae</taxon>
        <taxon>Amygdaleae</taxon>
        <taxon>Prunus</taxon>
    </lineage>
</organism>
<feature type="transmembrane region" description="Helical" evidence="5">
    <location>
        <begin position="57"/>
        <end position="80"/>
    </location>
</feature>
<dbReference type="Gramene" id="ONI07260">
    <property type="protein sequence ID" value="ONI07260"/>
    <property type="gene ID" value="PRUPE_5G109800"/>
</dbReference>
<evidence type="ECO:0000259" key="6">
    <source>
        <dbReference type="Pfam" id="PF03168"/>
    </source>
</evidence>
<dbReference type="Pfam" id="PF03168">
    <property type="entry name" value="LEA_2"/>
    <property type="match status" value="1"/>
</dbReference>
<accession>A0A251P880</accession>
<evidence type="ECO:0000256" key="4">
    <source>
        <dbReference type="ARBA" id="ARBA00023136"/>
    </source>
</evidence>
<dbReference type="PANTHER" id="PTHR31234">
    <property type="entry name" value="LATE EMBRYOGENESIS ABUNDANT (LEA) HYDROXYPROLINE-RICH GLYCOPROTEIN FAMILY"/>
    <property type="match status" value="1"/>
</dbReference>
<protein>
    <recommendedName>
        <fullName evidence="6">Late embryogenesis abundant protein LEA-2 subgroup domain-containing protein</fullName>
    </recommendedName>
</protein>
<comment type="subcellular location">
    <subcellularLocation>
        <location evidence="1">Membrane</location>
        <topology evidence="1">Single-pass membrane protein</topology>
    </subcellularLocation>
</comment>
<dbReference type="GO" id="GO:0098542">
    <property type="term" value="P:defense response to other organism"/>
    <property type="evidence" value="ECO:0007669"/>
    <property type="project" value="InterPro"/>
</dbReference>
<keyword evidence="8" id="KW-1185">Reference proteome</keyword>
<dbReference type="EMBL" id="CM007655">
    <property type="protein sequence ID" value="ONI07260.1"/>
    <property type="molecule type" value="Genomic_DNA"/>
</dbReference>
<proteinExistence type="predicted"/>
<dbReference type="STRING" id="3760.A0A251P880"/>
<feature type="domain" description="Late embryogenesis abundant protein LEA-2 subgroup" evidence="6">
    <location>
        <begin position="115"/>
        <end position="216"/>
    </location>
</feature>
<evidence type="ECO:0000256" key="1">
    <source>
        <dbReference type="ARBA" id="ARBA00004167"/>
    </source>
</evidence>
<gene>
    <name evidence="7" type="ORF">PRUPE_5G109800</name>
</gene>
<reference evidence="7 8" key="1">
    <citation type="journal article" date="2013" name="Nat. Genet.">
        <title>The high-quality draft genome of peach (Prunus persica) identifies unique patterns of genetic diversity, domestication and genome evolution.</title>
        <authorList>
            <consortium name="International Peach Genome Initiative"/>
            <person name="Verde I."/>
            <person name="Abbott A.G."/>
            <person name="Scalabrin S."/>
            <person name="Jung S."/>
            <person name="Shu S."/>
            <person name="Marroni F."/>
            <person name="Zhebentyayeva T."/>
            <person name="Dettori M.T."/>
            <person name="Grimwood J."/>
            <person name="Cattonaro F."/>
            <person name="Zuccolo A."/>
            <person name="Rossini L."/>
            <person name="Jenkins J."/>
            <person name="Vendramin E."/>
            <person name="Meisel L.A."/>
            <person name="Decroocq V."/>
            <person name="Sosinski B."/>
            <person name="Prochnik S."/>
            <person name="Mitros T."/>
            <person name="Policriti A."/>
            <person name="Cipriani G."/>
            <person name="Dondini L."/>
            <person name="Ficklin S."/>
            <person name="Goodstein D.M."/>
            <person name="Xuan P."/>
            <person name="Del Fabbro C."/>
            <person name="Aramini V."/>
            <person name="Copetti D."/>
            <person name="Gonzalez S."/>
            <person name="Horner D.S."/>
            <person name="Falchi R."/>
            <person name="Lucas S."/>
            <person name="Mica E."/>
            <person name="Maldonado J."/>
            <person name="Lazzari B."/>
            <person name="Bielenberg D."/>
            <person name="Pirona R."/>
            <person name="Miculan M."/>
            <person name="Barakat A."/>
            <person name="Testolin R."/>
            <person name="Stella A."/>
            <person name="Tartarini S."/>
            <person name="Tonutti P."/>
            <person name="Arus P."/>
            <person name="Orellana A."/>
            <person name="Wells C."/>
            <person name="Main D."/>
            <person name="Vizzotto G."/>
            <person name="Silva H."/>
            <person name="Salamini F."/>
            <person name="Schmutz J."/>
            <person name="Morgante M."/>
            <person name="Rokhsar D.S."/>
        </authorList>
    </citation>
    <scope>NUCLEOTIDE SEQUENCE [LARGE SCALE GENOMIC DNA]</scope>
    <source>
        <strain evidence="8">cv. Nemared</strain>
    </source>
</reference>
<dbReference type="Proteomes" id="UP000006882">
    <property type="component" value="Chromosome G5"/>
</dbReference>
<keyword evidence="2 5" id="KW-0812">Transmembrane</keyword>
<sequence>MHFPNFNKACILQQMAPNAMAEQESQVWPLAPSRLHRRSDEENPTFRAIRRERSNKCFVYVFAAIVLQSIFILVFALVVLRVKSPGFNLSSVSVKSLKHTTSPTSSLNATLVTELAIKNKNFGEYKFEGSSASLWYGGFKVGEAKIGKGRVKARGTRRVSLSIDVRSNRLPQEAKNGFEGEMNSGYLKISSYAKLTGKVNLMKIMKKRKTIDTNCTMVVVLKSRTVKDLFCR</sequence>
<keyword evidence="3 5" id="KW-1133">Transmembrane helix</keyword>
<name>A0A251P880_PRUPE</name>
<dbReference type="eggNOG" id="ENOG502S144">
    <property type="taxonomic scope" value="Eukaryota"/>
</dbReference>
<dbReference type="SUPFAM" id="SSF117070">
    <property type="entry name" value="LEA14-like"/>
    <property type="match status" value="1"/>
</dbReference>
<evidence type="ECO:0000313" key="8">
    <source>
        <dbReference type="Proteomes" id="UP000006882"/>
    </source>
</evidence>
<dbReference type="InterPro" id="IPR004864">
    <property type="entry name" value="LEA_2"/>
</dbReference>
<evidence type="ECO:0000313" key="7">
    <source>
        <dbReference type="EMBL" id="ONI07260.1"/>
    </source>
</evidence>
<evidence type="ECO:0000256" key="5">
    <source>
        <dbReference type="SAM" id="Phobius"/>
    </source>
</evidence>
<dbReference type="InterPro" id="IPR044839">
    <property type="entry name" value="NDR1-like"/>
</dbReference>
<keyword evidence="4 5" id="KW-0472">Membrane</keyword>
<evidence type="ECO:0000256" key="3">
    <source>
        <dbReference type="ARBA" id="ARBA00022989"/>
    </source>
</evidence>
<dbReference type="PANTHER" id="PTHR31234:SF3">
    <property type="entry name" value="LATE EMBRYOGENESIS ABUNDANT (LEA) HYDROXYPROLINE-RICH GLYCOPROTEIN FAMILY"/>
    <property type="match status" value="1"/>
</dbReference>
<evidence type="ECO:0000256" key="2">
    <source>
        <dbReference type="ARBA" id="ARBA00022692"/>
    </source>
</evidence>